<dbReference type="PANTHER" id="PTHR10199">
    <property type="entry name" value="THROMBOSPONDIN"/>
    <property type="match status" value="1"/>
</dbReference>
<dbReference type="SUPFAM" id="SSF103647">
    <property type="entry name" value="TSP type-3 repeat"/>
    <property type="match status" value="1"/>
</dbReference>
<dbReference type="RefSeq" id="WP_194100453.1">
    <property type="nucleotide sequence ID" value="NZ_QWDN01001052.1"/>
</dbReference>
<dbReference type="GO" id="GO:0005509">
    <property type="term" value="F:calcium ion binding"/>
    <property type="evidence" value="ECO:0007669"/>
    <property type="project" value="InterPro"/>
</dbReference>
<keyword evidence="1" id="KW-0732">Signal</keyword>
<evidence type="ECO:0000313" key="3">
    <source>
        <dbReference type="EMBL" id="TEB40660.1"/>
    </source>
</evidence>
<dbReference type="AlphaFoldDB" id="A0A4Y7U2K5"/>
<dbReference type="Proteomes" id="UP000298340">
    <property type="component" value="Unassembled WGS sequence"/>
</dbReference>
<organism evidence="3 4">
    <name type="scientific">Flavobacterium circumlabens</name>
    <dbReference type="NCBI Taxonomy" id="2133765"/>
    <lineage>
        <taxon>Bacteria</taxon>
        <taxon>Pseudomonadati</taxon>
        <taxon>Bacteroidota</taxon>
        <taxon>Flavobacteriia</taxon>
        <taxon>Flavobacteriales</taxon>
        <taxon>Flavobacteriaceae</taxon>
        <taxon>Flavobacterium</taxon>
    </lineage>
</organism>
<dbReference type="InterPro" id="IPR003367">
    <property type="entry name" value="Thrombospondin_3-like_rpt"/>
</dbReference>
<evidence type="ECO:0000256" key="2">
    <source>
        <dbReference type="ARBA" id="ARBA00022837"/>
    </source>
</evidence>
<dbReference type="PANTHER" id="PTHR10199:SF100">
    <property type="entry name" value="THROMBOSPONDIN, ISOFORM A"/>
    <property type="match status" value="1"/>
</dbReference>
<sequence>ATISQICDFTYSINNGEDPEDIKVHKFELDEGAGTTSLSDTKITMTLSGSSFEKTYCGNPDEDTDGDGYINTEDNCPFTFNPKQEDEDKDGVGDICDNCKKTINK</sequence>
<protein>
    <submittedName>
        <fullName evidence="3">Uncharacterized protein</fullName>
    </submittedName>
</protein>
<gene>
    <name evidence="3" type="ORF">D0809_29480</name>
</gene>
<feature type="non-terminal residue" evidence="3">
    <location>
        <position position="1"/>
    </location>
</feature>
<accession>A0A4Y7U2K5</accession>
<dbReference type="Pfam" id="PF02412">
    <property type="entry name" value="TSP_3"/>
    <property type="match status" value="1"/>
</dbReference>
<name>A0A4Y7U2K5_9FLAO</name>
<keyword evidence="2" id="KW-0106">Calcium</keyword>
<evidence type="ECO:0000313" key="4">
    <source>
        <dbReference type="Proteomes" id="UP000298340"/>
    </source>
</evidence>
<evidence type="ECO:0000256" key="1">
    <source>
        <dbReference type="ARBA" id="ARBA00022729"/>
    </source>
</evidence>
<dbReference type="GO" id="GO:0007155">
    <property type="term" value="P:cell adhesion"/>
    <property type="evidence" value="ECO:0007669"/>
    <property type="project" value="InterPro"/>
</dbReference>
<dbReference type="Gene3D" id="4.10.1080.10">
    <property type="entry name" value="TSP type-3 repeat"/>
    <property type="match status" value="1"/>
</dbReference>
<feature type="non-terminal residue" evidence="3">
    <location>
        <position position="105"/>
    </location>
</feature>
<reference evidence="3 4" key="1">
    <citation type="journal article" date="2018" name="Syst. Appl. Microbiol.">
        <title>Flavobacterium circumlabens sp. nov. and Flavobacterium cupreum sp. nov., two psychrotrophic species isolated from Antarctic environmental samples.</title>
        <authorList>
            <person name="Kralova S."/>
            <person name="Busse H.J."/>
            <person name="Svec P."/>
            <person name="Maslanova I."/>
            <person name="Stankova E."/>
            <person name="Bartak M."/>
            <person name="Sedlacek I."/>
        </authorList>
    </citation>
    <scope>NUCLEOTIDE SEQUENCE [LARGE SCALE GENOMIC DNA]</scope>
    <source>
        <strain evidence="3 4">CCM 8828</strain>
    </source>
</reference>
<proteinExistence type="predicted"/>
<comment type="caution">
    <text evidence="3">The sequence shown here is derived from an EMBL/GenBank/DDBJ whole genome shotgun (WGS) entry which is preliminary data.</text>
</comment>
<dbReference type="EMBL" id="QWDN01001052">
    <property type="protein sequence ID" value="TEB40660.1"/>
    <property type="molecule type" value="Genomic_DNA"/>
</dbReference>
<dbReference type="InterPro" id="IPR028974">
    <property type="entry name" value="TSP_type-3_rpt"/>
</dbReference>